<dbReference type="InterPro" id="IPR017850">
    <property type="entry name" value="Alkaline_phosphatase_core_sf"/>
</dbReference>
<dbReference type="RefSeq" id="WP_169097494.1">
    <property type="nucleotide sequence ID" value="NZ_JABBVZ010000012.1"/>
</dbReference>
<dbReference type="AlphaFoldDB" id="A0A7Y0Q333"/>
<keyword evidence="4" id="KW-1185">Reference proteome</keyword>
<feature type="transmembrane region" description="Helical" evidence="2">
    <location>
        <begin position="7"/>
        <end position="24"/>
    </location>
</feature>
<name>A0A7Y0Q333_9FIRM</name>
<dbReference type="Proteomes" id="UP000533476">
    <property type="component" value="Unassembled WGS sequence"/>
</dbReference>
<gene>
    <name evidence="3" type="ORF">HIJ39_05385</name>
</gene>
<proteinExistence type="predicted"/>
<dbReference type="GO" id="GO:0016788">
    <property type="term" value="F:hydrolase activity, acting on ester bonds"/>
    <property type="evidence" value="ECO:0007669"/>
    <property type="project" value="InterPro"/>
</dbReference>
<keyword evidence="2" id="KW-1133">Transmembrane helix</keyword>
<accession>A0A7Y0Q333</accession>
<evidence type="ECO:0000313" key="4">
    <source>
        <dbReference type="Proteomes" id="UP000533476"/>
    </source>
</evidence>
<evidence type="ECO:0000313" key="3">
    <source>
        <dbReference type="EMBL" id="NMP21784.1"/>
    </source>
</evidence>
<dbReference type="PANTHER" id="PTHR31956">
    <property type="entry name" value="NON-SPECIFIC PHOSPHOLIPASE C4-RELATED"/>
    <property type="match status" value="1"/>
</dbReference>
<keyword evidence="2" id="KW-0472">Membrane</keyword>
<organism evidence="3 4">
    <name type="scientific">Sulfobacillus harzensis</name>
    <dbReference type="NCBI Taxonomy" id="2729629"/>
    <lineage>
        <taxon>Bacteria</taxon>
        <taxon>Bacillati</taxon>
        <taxon>Bacillota</taxon>
        <taxon>Clostridia</taxon>
        <taxon>Eubacteriales</taxon>
        <taxon>Clostridiales Family XVII. Incertae Sedis</taxon>
        <taxon>Sulfobacillus</taxon>
    </lineage>
</organism>
<keyword evidence="1" id="KW-0378">Hydrolase</keyword>
<keyword evidence="2" id="KW-0812">Transmembrane</keyword>
<comment type="caution">
    <text evidence="3">The sequence shown here is derived from an EMBL/GenBank/DDBJ whole genome shotgun (WGS) entry which is preliminary data.</text>
</comment>
<dbReference type="SUPFAM" id="SSF53649">
    <property type="entry name" value="Alkaline phosphatase-like"/>
    <property type="match status" value="1"/>
</dbReference>
<dbReference type="PANTHER" id="PTHR31956:SF8">
    <property type="entry name" value="ACID PHOSPHATASE PHOA (AFU_ORTHOLOGUE AFUA_1G03570)"/>
    <property type="match status" value="1"/>
</dbReference>
<evidence type="ECO:0000256" key="2">
    <source>
        <dbReference type="SAM" id="Phobius"/>
    </source>
</evidence>
<dbReference type="GO" id="GO:0009395">
    <property type="term" value="P:phospholipid catabolic process"/>
    <property type="evidence" value="ECO:0007669"/>
    <property type="project" value="TreeGrafter"/>
</dbReference>
<reference evidence="3 4" key="1">
    <citation type="submission" date="2020-04" db="EMBL/GenBank/DDBJ databases">
        <authorList>
            <person name="Zhang R."/>
            <person name="Schippers A."/>
        </authorList>
    </citation>
    <scope>NUCLEOTIDE SEQUENCE [LARGE SCALE GENOMIC DNA]</scope>
    <source>
        <strain evidence="3 4">DSM 109850</strain>
    </source>
</reference>
<protein>
    <submittedName>
        <fullName evidence="3">Phosphoesterase</fullName>
    </submittedName>
</protein>
<dbReference type="Gene3D" id="3.40.720.10">
    <property type="entry name" value="Alkaline Phosphatase, subunit A"/>
    <property type="match status" value="1"/>
</dbReference>
<dbReference type="EMBL" id="JABBVZ010000012">
    <property type="protein sequence ID" value="NMP21784.1"/>
    <property type="molecule type" value="Genomic_DNA"/>
</dbReference>
<sequence length="351" mass="38625">MKWFARVIAVVVIVALAFYAFLFIRPGQTVPKETAPVPHFSHVFVIMMENHSLDAMSPKEAPYIHQLVARYGYDSNYYGVTHVSLPNYVALLSGSTHHTHSDNPDQTFSGPTLVSEMDQHHISWQAVMESLPAAGYTGNWYPEAPGTNPVLMPKNALYGKKHNPFMLFPSLAEPDKTQVVPLRTLNQELTRGQVPDFVWITPNLCNDMHGQPIGSAACPSNQPQKLVAMGDQFLSKMVPEIMHSPAWTGHSVIFITWDEAQMPTKTVNLATWKRWLSAGPGAPRILGIPVGGGSVPLIVIANGVSKPRHLNIWADHYNLLKTIESGFGLPYIGHAASAQVAPLTPFLIPSK</sequence>
<evidence type="ECO:0000256" key="1">
    <source>
        <dbReference type="ARBA" id="ARBA00022801"/>
    </source>
</evidence>
<dbReference type="InterPro" id="IPR007312">
    <property type="entry name" value="Phosphoesterase"/>
</dbReference>
<dbReference type="Pfam" id="PF04185">
    <property type="entry name" value="Phosphoesterase"/>
    <property type="match status" value="1"/>
</dbReference>